<reference evidence="2 3" key="1">
    <citation type="submission" date="2013-08" db="EMBL/GenBank/DDBJ databases">
        <title>Genome of Pontibacillus chungwhensis.</title>
        <authorList>
            <person name="Wang Q."/>
            <person name="Wang G."/>
        </authorList>
    </citation>
    <scope>NUCLEOTIDE SEQUENCE [LARGE SCALE GENOMIC DNA]</scope>
    <source>
        <strain evidence="2 3">BH030062</strain>
    </source>
</reference>
<gene>
    <name evidence="2" type="ORF">N780_13290</name>
</gene>
<evidence type="ECO:0000256" key="1">
    <source>
        <dbReference type="SAM" id="SignalP"/>
    </source>
</evidence>
<evidence type="ECO:0000313" key="2">
    <source>
        <dbReference type="EMBL" id="KGP93315.1"/>
    </source>
</evidence>
<name>A0A0A2VIA0_9BACI</name>
<protein>
    <recommendedName>
        <fullName evidence="4">Lipoprotein</fullName>
    </recommendedName>
</protein>
<dbReference type="PROSITE" id="PS51257">
    <property type="entry name" value="PROKAR_LIPOPROTEIN"/>
    <property type="match status" value="1"/>
</dbReference>
<comment type="caution">
    <text evidence="2">The sequence shown here is derived from an EMBL/GenBank/DDBJ whole genome shotgun (WGS) entry which is preliminary data.</text>
</comment>
<feature type="chain" id="PRO_5001995350" description="Lipoprotein" evidence="1">
    <location>
        <begin position="25"/>
        <end position="137"/>
    </location>
</feature>
<keyword evidence="3" id="KW-1185">Reference proteome</keyword>
<proteinExistence type="predicted"/>
<evidence type="ECO:0008006" key="4">
    <source>
        <dbReference type="Google" id="ProtNLM"/>
    </source>
</evidence>
<evidence type="ECO:0000313" key="3">
    <source>
        <dbReference type="Proteomes" id="UP000030153"/>
    </source>
</evidence>
<dbReference type="Proteomes" id="UP000030153">
    <property type="component" value="Unassembled WGS sequence"/>
</dbReference>
<keyword evidence="1" id="KW-0732">Signal</keyword>
<dbReference type="EMBL" id="AVBG01000001">
    <property type="protein sequence ID" value="KGP93315.1"/>
    <property type="molecule type" value="Genomic_DNA"/>
</dbReference>
<organism evidence="2 3">
    <name type="scientific">Pontibacillus chungwhensis BH030062</name>
    <dbReference type="NCBI Taxonomy" id="1385513"/>
    <lineage>
        <taxon>Bacteria</taxon>
        <taxon>Bacillati</taxon>
        <taxon>Bacillota</taxon>
        <taxon>Bacilli</taxon>
        <taxon>Bacillales</taxon>
        <taxon>Bacillaceae</taxon>
        <taxon>Pontibacillus</taxon>
    </lineage>
</organism>
<sequence length="137" mass="15547">MNTKWLGAFIILTVLLSSCSTVQTSDEPITIQNFSYHVTNENEEKITFTINLEIQNQTKNERFVSLMYPSYITRNKEGTQPPLSIAAEQVTYLTRSITVKKSGELTDQTIQRIIDEEIPLVDGITIGKRYELPSSSK</sequence>
<accession>A0A0A2VIA0</accession>
<dbReference type="AlphaFoldDB" id="A0A0A2VIA0"/>
<feature type="signal peptide" evidence="1">
    <location>
        <begin position="1"/>
        <end position="24"/>
    </location>
</feature>